<dbReference type="Gene3D" id="3.30.559.10">
    <property type="entry name" value="Chloramphenicol acetyltransferase-like domain"/>
    <property type="match status" value="1"/>
</dbReference>
<evidence type="ECO:0000256" key="10">
    <source>
        <dbReference type="ARBA" id="ARBA00048109"/>
    </source>
</evidence>
<dbReference type="Pfam" id="PF06974">
    <property type="entry name" value="WS_DGAT_C"/>
    <property type="match status" value="1"/>
</dbReference>
<evidence type="ECO:0000256" key="11">
    <source>
        <dbReference type="SAM" id="MobiDB-lite"/>
    </source>
</evidence>
<dbReference type="InterPro" id="IPR004255">
    <property type="entry name" value="O-acyltransferase_WSD1_N"/>
</dbReference>
<evidence type="ECO:0000256" key="7">
    <source>
        <dbReference type="ARBA" id="ARBA00022798"/>
    </source>
</evidence>
<comment type="caution">
    <text evidence="14">The sequence shown here is derived from an EMBL/GenBank/DDBJ whole genome shotgun (WGS) entry which is preliminary data.</text>
</comment>
<feature type="domain" description="O-acyltransferase WSD1 C-terminal" evidence="13">
    <location>
        <begin position="315"/>
        <end position="464"/>
    </location>
</feature>
<organism evidence="14 15">
    <name type="scientific">Acidovorax soli</name>
    <dbReference type="NCBI Taxonomy" id="592050"/>
    <lineage>
        <taxon>Bacteria</taxon>
        <taxon>Pseudomonadati</taxon>
        <taxon>Pseudomonadota</taxon>
        <taxon>Betaproteobacteria</taxon>
        <taxon>Burkholderiales</taxon>
        <taxon>Comamonadaceae</taxon>
        <taxon>Acidovorax</taxon>
    </lineage>
</organism>
<dbReference type="RefSeq" id="WP_184861123.1">
    <property type="nucleotide sequence ID" value="NZ_JACHLK010000009.1"/>
</dbReference>
<keyword evidence="5" id="KW-0444">Lipid biosynthesis</keyword>
<keyword evidence="8" id="KW-0443">Lipid metabolism</keyword>
<dbReference type="Proteomes" id="UP000575083">
    <property type="component" value="Unassembled WGS sequence"/>
</dbReference>
<proteinExistence type="inferred from homology"/>
<dbReference type="InterPro" id="IPR045034">
    <property type="entry name" value="O-acyltransferase_WSD1-like"/>
</dbReference>
<evidence type="ECO:0000256" key="9">
    <source>
        <dbReference type="ARBA" id="ARBA00023315"/>
    </source>
</evidence>
<comment type="pathway">
    <text evidence="1">Glycerolipid metabolism; triacylglycerol biosynthesis.</text>
</comment>
<dbReference type="InterPro" id="IPR009721">
    <property type="entry name" value="O-acyltransferase_WSD1_C"/>
</dbReference>
<dbReference type="UniPathway" id="UPA00282"/>
<dbReference type="InterPro" id="IPR023213">
    <property type="entry name" value="CAT-like_dom_sf"/>
</dbReference>
<dbReference type="GO" id="GO:0004144">
    <property type="term" value="F:diacylglycerol O-acyltransferase activity"/>
    <property type="evidence" value="ECO:0007669"/>
    <property type="project" value="UniProtKB-EC"/>
</dbReference>
<dbReference type="NCBIfam" id="TIGR02946">
    <property type="entry name" value="acyl_WS_DGAT"/>
    <property type="match status" value="1"/>
</dbReference>
<protein>
    <recommendedName>
        <fullName evidence="4">diacylglycerol O-acyltransferase</fullName>
        <ecNumber evidence="4">2.3.1.20</ecNumber>
    </recommendedName>
</protein>
<evidence type="ECO:0000256" key="8">
    <source>
        <dbReference type="ARBA" id="ARBA00023098"/>
    </source>
</evidence>
<evidence type="ECO:0000256" key="5">
    <source>
        <dbReference type="ARBA" id="ARBA00022516"/>
    </source>
</evidence>
<comment type="catalytic activity">
    <reaction evidence="10">
        <text>an acyl-CoA + a 1,2-diacyl-sn-glycerol = a triacyl-sn-glycerol + CoA</text>
        <dbReference type="Rhea" id="RHEA:10868"/>
        <dbReference type="ChEBI" id="CHEBI:17815"/>
        <dbReference type="ChEBI" id="CHEBI:57287"/>
        <dbReference type="ChEBI" id="CHEBI:58342"/>
        <dbReference type="ChEBI" id="CHEBI:64615"/>
        <dbReference type="EC" id="2.3.1.20"/>
    </reaction>
</comment>
<name>A0A7X0PHS2_9BURK</name>
<evidence type="ECO:0000256" key="2">
    <source>
        <dbReference type="ARBA" id="ARBA00005189"/>
    </source>
</evidence>
<dbReference type="GO" id="GO:0006071">
    <property type="term" value="P:glycerol metabolic process"/>
    <property type="evidence" value="ECO:0007669"/>
    <property type="project" value="UniProtKB-KW"/>
</dbReference>
<dbReference type="PANTHER" id="PTHR31650">
    <property type="entry name" value="O-ACYLTRANSFERASE (WSD1-LIKE) FAMILY PROTEIN"/>
    <property type="match status" value="1"/>
</dbReference>
<evidence type="ECO:0000313" key="14">
    <source>
        <dbReference type="EMBL" id="MBB6561772.1"/>
    </source>
</evidence>
<dbReference type="GO" id="GO:0019432">
    <property type="term" value="P:triglyceride biosynthetic process"/>
    <property type="evidence" value="ECO:0007669"/>
    <property type="project" value="UniProtKB-UniPathway"/>
</dbReference>
<dbReference type="EMBL" id="JACHLK010000009">
    <property type="protein sequence ID" value="MBB6561772.1"/>
    <property type="molecule type" value="Genomic_DNA"/>
</dbReference>
<reference evidence="14 15" key="1">
    <citation type="submission" date="2020-08" db="EMBL/GenBank/DDBJ databases">
        <title>Functional genomics of gut bacteria from endangered species of beetles.</title>
        <authorList>
            <person name="Carlos-Shanley C."/>
        </authorList>
    </citation>
    <scope>NUCLEOTIDE SEQUENCE [LARGE SCALE GENOMIC DNA]</scope>
    <source>
        <strain evidence="14 15">S00198</strain>
    </source>
</reference>
<keyword evidence="9 14" id="KW-0012">Acyltransferase</keyword>
<dbReference type="Gene3D" id="3.30.559.30">
    <property type="entry name" value="Nonribosomal peptide synthetase, condensation domain"/>
    <property type="match status" value="1"/>
</dbReference>
<dbReference type="Pfam" id="PF03007">
    <property type="entry name" value="WS_DGAT_cat"/>
    <property type="match status" value="1"/>
</dbReference>
<keyword evidence="15" id="KW-1185">Reference proteome</keyword>
<comment type="similarity">
    <text evidence="3">Belongs to the long-chain O-acyltransferase family.</text>
</comment>
<feature type="domain" description="O-acyltransferase WSD1-like N-terminal" evidence="12">
    <location>
        <begin position="4"/>
        <end position="274"/>
    </location>
</feature>
<dbReference type="AlphaFoldDB" id="A0A7X0PHS2"/>
<evidence type="ECO:0000256" key="6">
    <source>
        <dbReference type="ARBA" id="ARBA00022679"/>
    </source>
</evidence>
<sequence>MNHLSGMDASFLHLETPEMPMHVGSLMVLDLPEGYVGDFYENVKTHVGKRLHLAKVFQRKLALMPFELANPVWVDDEDLDIDHHIRHLIVPRPGTREQLERLVSRLHSPLLDRSRPLWEMVVIEGLATGQVAVYTKVHHAAIDGQAGVALAAALLDLSAEPRVVKPPRPRRQLNRYQLGVAELATAALGNTVRQYVKLVQTLPTTLRAARSVLLPVDEATGKRRLALPKGWKLAPRTPINVAITNQRSFATRALPLATLKQLAKASNTSLNDVVMAICAGALRRYLAEYDCKPDKPLVAGVPVSLREQGNQDMTNQVSFIMVSLATHIKDPLERLRAIHASANTGKRVTGQVKGAIPMDFPSFGAPWLMSGLASLYGRSRLADKIPPVANVVISNVPGPQAPLYLAGAKIATYSPVSIPAHGMALNITVQSYNGTIEIGLTACRRAMPDVGDLGDYMIDAAHELAKSIAAAAATAEAPPAAAPPAPKEAPAKTAKAASKPAAAKKAPAAPAKTRRTTPVRAQRARPATPKTPTASPALAATTKKPARRRTAATGA</sequence>
<evidence type="ECO:0000259" key="13">
    <source>
        <dbReference type="Pfam" id="PF06974"/>
    </source>
</evidence>
<feature type="region of interest" description="Disordered" evidence="11">
    <location>
        <begin position="479"/>
        <end position="555"/>
    </location>
</feature>
<dbReference type="EC" id="2.3.1.20" evidence="4"/>
<keyword evidence="7" id="KW-0319">Glycerol metabolism</keyword>
<evidence type="ECO:0000259" key="12">
    <source>
        <dbReference type="Pfam" id="PF03007"/>
    </source>
</evidence>
<comment type="pathway">
    <text evidence="2">Lipid metabolism.</text>
</comment>
<dbReference type="PANTHER" id="PTHR31650:SF1">
    <property type="entry name" value="WAX ESTER SYNTHASE_DIACYLGLYCEROL ACYLTRANSFERASE 4-RELATED"/>
    <property type="match status" value="1"/>
</dbReference>
<evidence type="ECO:0000313" key="15">
    <source>
        <dbReference type="Proteomes" id="UP000575083"/>
    </source>
</evidence>
<keyword evidence="6 14" id="KW-0808">Transferase</keyword>
<feature type="compositionally biased region" description="Low complexity" evidence="11">
    <location>
        <begin position="520"/>
        <end position="543"/>
    </location>
</feature>
<dbReference type="InterPro" id="IPR014292">
    <property type="entry name" value="Acyl_transf_WS/DGAT"/>
</dbReference>
<dbReference type="SUPFAM" id="SSF52777">
    <property type="entry name" value="CoA-dependent acyltransferases"/>
    <property type="match status" value="1"/>
</dbReference>
<gene>
    <name evidence="14" type="ORF">HNP48_004466</name>
</gene>
<dbReference type="GO" id="GO:0071731">
    <property type="term" value="P:response to nitric oxide"/>
    <property type="evidence" value="ECO:0007669"/>
    <property type="project" value="TreeGrafter"/>
</dbReference>
<feature type="compositionally biased region" description="Basic residues" evidence="11">
    <location>
        <begin position="544"/>
        <end position="555"/>
    </location>
</feature>
<evidence type="ECO:0000256" key="3">
    <source>
        <dbReference type="ARBA" id="ARBA00009587"/>
    </source>
</evidence>
<feature type="compositionally biased region" description="Low complexity" evidence="11">
    <location>
        <begin position="491"/>
        <end position="511"/>
    </location>
</feature>
<dbReference type="GO" id="GO:0001666">
    <property type="term" value="P:response to hypoxia"/>
    <property type="evidence" value="ECO:0007669"/>
    <property type="project" value="TreeGrafter"/>
</dbReference>
<dbReference type="GO" id="GO:0005886">
    <property type="term" value="C:plasma membrane"/>
    <property type="evidence" value="ECO:0007669"/>
    <property type="project" value="TreeGrafter"/>
</dbReference>
<evidence type="ECO:0000256" key="1">
    <source>
        <dbReference type="ARBA" id="ARBA00004771"/>
    </source>
</evidence>
<accession>A0A7X0PHS2</accession>
<evidence type="ECO:0000256" key="4">
    <source>
        <dbReference type="ARBA" id="ARBA00013244"/>
    </source>
</evidence>
<dbReference type="GO" id="GO:0051701">
    <property type="term" value="P:biological process involved in interaction with host"/>
    <property type="evidence" value="ECO:0007669"/>
    <property type="project" value="TreeGrafter"/>
</dbReference>